<evidence type="ECO:0000256" key="1">
    <source>
        <dbReference type="SAM" id="MobiDB-lite"/>
    </source>
</evidence>
<dbReference type="GO" id="GO:0042147">
    <property type="term" value="P:retrograde transport, endosome to Golgi"/>
    <property type="evidence" value="ECO:0007669"/>
    <property type="project" value="TreeGrafter"/>
</dbReference>
<gene>
    <name evidence="2" type="ORF">FKW44_001639</name>
</gene>
<feature type="region of interest" description="Disordered" evidence="1">
    <location>
        <begin position="145"/>
        <end position="173"/>
    </location>
</feature>
<feature type="compositionally biased region" description="Polar residues" evidence="1">
    <location>
        <begin position="161"/>
        <end position="173"/>
    </location>
</feature>
<dbReference type="InterPro" id="IPR040108">
    <property type="entry name" value="Laa1/Sip1/HEATR5"/>
</dbReference>
<organism evidence="2 3">
    <name type="scientific">Caligus rogercresseyi</name>
    <name type="common">Sea louse</name>
    <dbReference type="NCBI Taxonomy" id="217165"/>
    <lineage>
        <taxon>Eukaryota</taxon>
        <taxon>Metazoa</taxon>
        <taxon>Ecdysozoa</taxon>
        <taxon>Arthropoda</taxon>
        <taxon>Crustacea</taxon>
        <taxon>Multicrustacea</taxon>
        <taxon>Hexanauplia</taxon>
        <taxon>Copepoda</taxon>
        <taxon>Siphonostomatoida</taxon>
        <taxon>Caligidae</taxon>
        <taxon>Caligus</taxon>
    </lineage>
</organism>
<sequence length="186" mass="20305">TRLRCLRTLSSIFAHPQTSISHFYILSLAPTLFQITFLPRKNLSKESELRFLLETLLLLESLIQKGGSPNAILMFLIPALVNHLLCGEELFGCSNALRLTLHAKALHQLTALGKSYPTEFRAILGNQAALKGRLEAALKDNQVHASNKAASSTNSSTGTSPVKTQDSSKNAPSIKLSTDFSNFVVK</sequence>
<dbReference type="Proteomes" id="UP000595437">
    <property type="component" value="Chromosome 1"/>
</dbReference>
<dbReference type="GO" id="GO:0008104">
    <property type="term" value="P:intracellular protein localization"/>
    <property type="evidence" value="ECO:0007669"/>
    <property type="project" value="TreeGrafter"/>
</dbReference>
<dbReference type="GO" id="GO:0005794">
    <property type="term" value="C:Golgi apparatus"/>
    <property type="evidence" value="ECO:0007669"/>
    <property type="project" value="TreeGrafter"/>
</dbReference>
<evidence type="ECO:0000313" key="2">
    <source>
        <dbReference type="EMBL" id="QQP56838.1"/>
    </source>
</evidence>
<keyword evidence="3" id="KW-1185">Reference proteome</keyword>
<evidence type="ECO:0000313" key="3">
    <source>
        <dbReference type="Proteomes" id="UP000595437"/>
    </source>
</evidence>
<dbReference type="EMBL" id="CP045890">
    <property type="protein sequence ID" value="QQP56838.1"/>
    <property type="molecule type" value="Genomic_DNA"/>
</dbReference>
<dbReference type="GO" id="GO:0016020">
    <property type="term" value="C:membrane"/>
    <property type="evidence" value="ECO:0007669"/>
    <property type="project" value="TreeGrafter"/>
</dbReference>
<dbReference type="PANTHER" id="PTHR21663">
    <property type="entry name" value="HYPOTHETICAL HEAT DOMAIN-CONTAINING"/>
    <property type="match status" value="1"/>
</dbReference>
<accession>A0A7T8QVR2</accession>
<dbReference type="OrthoDB" id="192608at2759"/>
<feature type="compositionally biased region" description="Low complexity" evidence="1">
    <location>
        <begin position="145"/>
        <end position="160"/>
    </location>
</feature>
<name>A0A7T8QVR2_CALRO</name>
<dbReference type="PANTHER" id="PTHR21663:SF0">
    <property type="entry name" value="HEAT REPEAT-CONTAINING PROTEIN 5B"/>
    <property type="match status" value="1"/>
</dbReference>
<dbReference type="GO" id="GO:0030139">
    <property type="term" value="C:endocytic vesicle"/>
    <property type="evidence" value="ECO:0007669"/>
    <property type="project" value="TreeGrafter"/>
</dbReference>
<dbReference type="GO" id="GO:0006897">
    <property type="term" value="P:endocytosis"/>
    <property type="evidence" value="ECO:0007669"/>
    <property type="project" value="TreeGrafter"/>
</dbReference>
<dbReference type="GO" id="GO:0005829">
    <property type="term" value="C:cytosol"/>
    <property type="evidence" value="ECO:0007669"/>
    <property type="project" value="GOC"/>
</dbReference>
<feature type="non-terminal residue" evidence="2">
    <location>
        <position position="1"/>
    </location>
</feature>
<dbReference type="AlphaFoldDB" id="A0A7T8QVR2"/>
<reference evidence="3" key="1">
    <citation type="submission" date="2021-01" db="EMBL/GenBank/DDBJ databases">
        <title>Caligus Genome Assembly.</title>
        <authorList>
            <person name="Gallardo-Escarate C."/>
        </authorList>
    </citation>
    <scope>NUCLEOTIDE SEQUENCE [LARGE SCALE GENOMIC DNA]</scope>
</reference>
<protein>
    <submittedName>
        <fullName evidence="2">Uncharacterized protein</fullName>
    </submittedName>
</protein>
<proteinExistence type="predicted"/>